<keyword evidence="2" id="KW-1185">Reference proteome</keyword>
<dbReference type="Proteomes" id="UP001054945">
    <property type="component" value="Unassembled WGS sequence"/>
</dbReference>
<name>A0AAV4TKZ2_CAEEX</name>
<protein>
    <submittedName>
        <fullName evidence="1">Uncharacterized protein</fullName>
    </submittedName>
</protein>
<accession>A0AAV4TKZ2</accession>
<evidence type="ECO:0000313" key="1">
    <source>
        <dbReference type="EMBL" id="GIY45879.1"/>
    </source>
</evidence>
<proteinExistence type="predicted"/>
<dbReference type="EMBL" id="BPLR01011335">
    <property type="protein sequence ID" value="GIY45879.1"/>
    <property type="molecule type" value="Genomic_DNA"/>
</dbReference>
<dbReference type="AlphaFoldDB" id="A0AAV4TKZ2"/>
<reference evidence="1 2" key="1">
    <citation type="submission" date="2021-06" db="EMBL/GenBank/DDBJ databases">
        <title>Caerostris extrusa draft genome.</title>
        <authorList>
            <person name="Kono N."/>
            <person name="Arakawa K."/>
        </authorList>
    </citation>
    <scope>NUCLEOTIDE SEQUENCE [LARGE SCALE GENOMIC DNA]</scope>
</reference>
<evidence type="ECO:0000313" key="2">
    <source>
        <dbReference type="Proteomes" id="UP001054945"/>
    </source>
</evidence>
<organism evidence="1 2">
    <name type="scientific">Caerostris extrusa</name>
    <name type="common">Bark spider</name>
    <name type="synonym">Caerostris bankana</name>
    <dbReference type="NCBI Taxonomy" id="172846"/>
    <lineage>
        <taxon>Eukaryota</taxon>
        <taxon>Metazoa</taxon>
        <taxon>Ecdysozoa</taxon>
        <taxon>Arthropoda</taxon>
        <taxon>Chelicerata</taxon>
        <taxon>Arachnida</taxon>
        <taxon>Araneae</taxon>
        <taxon>Araneomorphae</taxon>
        <taxon>Entelegynae</taxon>
        <taxon>Araneoidea</taxon>
        <taxon>Araneidae</taxon>
        <taxon>Caerostris</taxon>
    </lineage>
</organism>
<sequence length="117" mass="13358">MGYWGTPFRGKGIFQLFFFFYFEGGNTRKNIVINVPRFQNSVHEETRGSLESGRLSCNKWHLGISRTGVFVPTFFGMQPPAPDNPLKFAAPPSAGWNRPLQKHFLARVTFPSLKMFT</sequence>
<gene>
    <name evidence="1" type="ORF">CEXT_9661</name>
</gene>
<comment type="caution">
    <text evidence="1">The sequence shown here is derived from an EMBL/GenBank/DDBJ whole genome shotgun (WGS) entry which is preliminary data.</text>
</comment>